<evidence type="ECO:0000256" key="4">
    <source>
        <dbReference type="ARBA" id="ARBA00022803"/>
    </source>
</evidence>
<keyword evidence="4 9" id="KW-0802">TPR repeat</keyword>
<evidence type="ECO:0000259" key="11">
    <source>
        <dbReference type="SMART" id="SM00727"/>
    </source>
</evidence>
<comment type="caution">
    <text evidence="12">The sequence shown here is derived from an EMBL/GenBank/DDBJ whole genome shotgun (WGS) entry which is preliminary data.</text>
</comment>
<accession>A0A8J8T436</accession>
<feature type="repeat" description="TPR" evidence="9">
    <location>
        <begin position="2"/>
        <end position="34"/>
    </location>
</feature>
<name>A0A8J8T436_HALGN</name>
<dbReference type="Pfam" id="PF07719">
    <property type="entry name" value="TPR_2"/>
    <property type="match status" value="1"/>
</dbReference>
<evidence type="ECO:0000256" key="5">
    <source>
        <dbReference type="ARBA" id="ARBA00056105"/>
    </source>
</evidence>
<dbReference type="PANTHER" id="PTHR22904">
    <property type="entry name" value="TPR REPEAT CONTAINING PROTEIN"/>
    <property type="match status" value="1"/>
</dbReference>
<dbReference type="FunFam" id="1.25.40.10:FF:000010">
    <property type="entry name" value="Stress-induced phosphoprotein 1"/>
    <property type="match status" value="1"/>
</dbReference>
<feature type="repeat" description="TPR" evidence="9">
    <location>
        <begin position="448"/>
        <end position="481"/>
    </location>
</feature>
<dbReference type="Pfam" id="PF13414">
    <property type="entry name" value="TPR_11"/>
    <property type="match status" value="1"/>
</dbReference>
<dbReference type="InterPro" id="IPR006636">
    <property type="entry name" value="STI1_HS-bd"/>
</dbReference>
<organism evidence="12 13">
    <name type="scientific">Halteria grandinella</name>
    <dbReference type="NCBI Taxonomy" id="5974"/>
    <lineage>
        <taxon>Eukaryota</taxon>
        <taxon>Sar</taxon>
        <taxon>Alveolata</taxon>
        <taxon>Ciliophora</taxon>
        <taxon>Intramacronucleata</taxon>
        <taxon>Spirotrichea</taxon>
        <taxon>Stichotrichia</taxon>
        <taxon>Sporadotrichida</taxon>
        <taxon>Halteriidae</taxon>
        <taxon>Halteria</taxon>
    </lineage>
</organism>
<dbReference type="InterPro" id="IPR011990">
    <property type="entry name" value="TPR-like_helical_dom_sf"/>
</dbReference>
<evidence type="ECO:0000313" key="13">
    <source>
        <dbReference type="Proteomes" id="UP000785679"/>
    </source>
</evidence>
<dbReference type="SMART" id="SM00028">
    <property type="entry name" value="TPR"/>
    <property type="match status" value="9"/>
</dbReference>
<dbReference type="OrthoDB" id="2423701at2759"/>
<feature type="region of interest" description="Disordered" evidence="10">
    <location>
        <begin position="193"/>
        <end position="242"/>
    </location>
</feature>
<evidence type="ECO:0000256" key="7">
    <source>
        <dbReference type="ARBA" id="ARBA00074766"/>
    </source>
</evidence>
<evidence type="ECO:0000256" key="9">
    <source>
        <dbReference type="PROSITE-ProRule" id="PRU00339"/>
    </source>
</evidence>
<feature type="domain" description="STI1" evidence="11">
    <location>
        <begin position="139"/>
        <end position="179"/>
    </location>
</feature>
<proteinExistence type="predicted"/>
<dbReference type="GO" id="GO:0005737">
    <property type="term" value="C:cytoplasm"/>
    <property type="evidence" value="ECO:0007669"/>
    <property type="project" value="UniProtKB-SubCell"/>
</dbReference>
<feature type="compositionally biased region" description="Basic and acidic residues" evidence="10">
    <location>
        <begin position="193"/>
        <end position="226"/>
    </location>
</feature>
<comment type="function">
    <text evidence="5">Acts as a co-chaperone and mediates the association of the chaperones HSP70 and HSP90 probably facilitating substrate transfer from HSP70 to HSP90. Stimulates HSP70 ATPase activity and, in contrast, inhibits HSP90 ATPase activity.</text>
</comment>
<dbReference type="Proteomes" id="UP000785679">
    <property type="component" value="Unassembled WGS sequence"/>
</dbReference>
<dbReference type="Gene3D" id="1.10.260.100">
    <property type="match status" value="2"/>
</dbReference>
<dbReference type="GO" id="GO:0051879">
    <property type="term" value="F:Hsp90 protein binding"/>
    <property type="evidence" value="ECO:0007669"/>
    <property type="project" value="TreeGrafter"/>
</dbReference>
<evidence type="ECO:0000256" key="10">
    <source>
        <dbReference type="SAM" id="MobiDB-lite"/>
    </source>
</evidence>
<comment type="subunit">
    <text evidence="6">Monomer. Homodimer. Forms a complex composed of HOP and chaperones HSP70 and HSP90; the interaction is stronger in the absence of ATP. Interacts (via TPR 1, 2, 3, 7, 8 and 9 repeats) with HSP70 (via C-terminus); the interaction is direct and is stronger in the absence of ATP. Interacts (via TPR 4, 5 and 6 repeats) with HSP90 (via C-terminus); the interaction is direct.</text>
</comment>
<dbReference type="InterPro" id="IPR041243">
    <property type="entry name" value="STI1/HOP_DP"/>
</dbReference>
<dbReference type="InterPro" id="IPR013105">
    <property type="entry name" value="TPR_2"/>
</dbReference>
<keyword evidence="3" id="KW-0677">Repeat</keyword>
<dbReference type="SUPFAM" id="SSF48452">
    <property type="entry name" value="TPR-like"/>
    <property type="match status" value="3"/>
</dbReference>
<dbReference type="Pfam" id="PF17830">
    <property type="entry name" value="STI1-HOP_DP"/>
    <property type="match status" value="2"/>
</dbReference>
<dbReference type="InterPro" id="IPR019734">
    <property type="entry name" value="TPR_rpt"/>
</dbReference>
<dbReference type="PROSITE" id="PS50005">
    <property type="entry name" value="TPR"/>
    <property type="match status" value="4"/>
</dbReference>
<evidence type="ECO:0000256" key="3">
    <source>
        <dbReference type="ARBA" id="ARBA00022737"/>
    </source>
</evidence>
<evidence type="ECO:0000256" key="8">
    <source>
        <dbReference type="ARBA" id="ARBA00076447"/>
    </source>
</evidence>
<feature type="repeat" description="TPR" evidence="9">
    <location>
        <begin position="380"/>
        <end position="413"/>
    </location>
</feature>
<dbReference type="SMART" id="SM00727">
    <property type="entry name" value="STI1"/>
    <property type="match status" value="2"/>
</dbReference>
<evidence type="ECO:0000256" key="2">
    <source>
        <dbReference type="ARBA" id="ARBA00022490"/>
    </source>
</evidence>
<dbReference type="FunFam" id="1.10.260.100:FF:000002">
    <property type="entry name" value="Stress-induced-phosphoprotein 1 (Hsp70/Hsp90-organizing)"/>
    <property type="match status" value="1"/>
</dbReference>
<comment type="subcellular location">
    <subcellularLocation>
        <location evidence="1">Cytoplasm</location>
    </subcellularLocation>
</comment>
<protein>
    <recommendedName>
        <fullName evidence="7">Hsp70-Hsp90 organising protein</fullName>
    </recommendedName>
    <alternativeName>
        <fullName evidence="8">Stress-inducible protein 1</fullName>
    </alternativeName>
</protein>
<dbReference type="AlphaFoldDB" id="A0A8J8T436"/>
<evidence type="ECO:0000313" key="12">
    <source>
        <dbReference type="EMBL" id="TNV80703.1"/>
    </source>
</evidence>
<keyword evidence="13" id="KW-1185">Reference proteome</keyword>
<dbReference type="EMBL" id="RRYP01007152">
    <property type="protein sequence ID" value="TNV80703.1"/>
    <property type="molecule type" value="Genomic_DNA"/>
</dbReference>
<sequence>MATFKELGTKAFTAKDYPKAIEHFSDAIKENPSDHTLYSNRSACYYNMNMSSQALADADKCIEVKSDWDKGHQRRAQALHQLGRFDEAITSYEHGLQLNSANPQLVQGLEACRKDKAAAETDDAGGMFGPAQMAKLMANPRIAGYFQDPKFRNTFEMCKQNPQMLMQLMQVDPRLMDVFKELTGIDLMEMQEDQMKTKEKKEEQRKKQAEEDKKRQEEEAKRRKEEEEAALPSEEKAKIARRKAAEAKKAEGNEFYKKKQFEQALALYQEAIDLDENELLYYTNKAAAYFEMKQYEQCIAECDIAIQKCKEGYYDYVKLGKALARKATAVLAQGNFDEAIELYKNSLLENNDPAVKEQLKKAEKSKQEEEARRMIDPAKAEEHRQAGNKLFEGGDYPGAVKEYTEGLKRDPQSKAIYSNRCAAYIKLMEWQYGLKDAEKALQIDPTFVKAYARKGTIHHFMKEYHKALATFDQGLKLDPENKDCKEGKMKTMMAIQSGAFAGGDKQSDEERLRHAMNDPEIQMLMKDPRVRQLLKDLQENPTAGQQALSDPFLGEAFNKLIAAGVVKMG</sequence>
<dbReference type="PROSITE" id="PS50293">
    <property type="entry name" value="TPR_REGION"/>
    <property type="match status" value="1"/>
</dbReference>
<dbReference type="FunFam" id="1.25.40.10:FF:000020">
    <property type="entry name" value="Stress-induced phosphoprotein 1"/>
    <property type="match status" value="1"/>
</dbReference>
<gene>
    <name evidence="12" type="ORF">FGO68_gene5779</name>
</gene>
<feature type="domain" description="STI1" evidence="11">
    <location>
        <begin position="518"/>
        <end position="557"/>
    </location>
</feature>
<feature type="repeat" description="TPR" evidence="9">
    <location>
        <begin position="245"/>
        <end position="278"/>
    </location>
</feature>
<feature type="compositionally biased region" description="Basic and acidic residues" evidence="10">
    <location>
        <begin position="233"/>
        <end position="242"/>
    </location>
</feature>
<keyword evidence="2" id="KW-0963">Cytoplasm</keyword>
<evidence type="ECO:0000256" key="1">
    <source>
        <dbReference type="ARBA" id="ARBA00004496"/>
    </source>
</evidence>
<dbReference type="PANTHER" id="PTHR22904:SF523">
    <property type="entry name" value="STRESS-INDUCED-PHOSPHOPROTEIN 1"/>
    <property type="match status" value="1"/>
</dbReference>
<evidence type="ECO:0000256" key="6">
    <source>
        <dbReference type="ARBA" id="ARBA00066016"/>
    </source>
</evidence>
<dbReference type="Pfam" id="PF13181">
    <property type="entry name" value="TPR_8"/>
    <property type="match status" value="1"/>
</dbReference>
<dbReference type="Gene3D" id="1.25.40.10">
    <property type="entry name" value="Tetratricopeptide repeat domain"/>
    <property type="match status" value="3"/>
</dbReference>
<reference evidence="12" key="1">
    <citation type="submission" date="2019-06" db="EMBL/GenBank/DDBJ databases">
        <authorList>
            <person name="Zheng W."/>
        </authorList>
    </citation>
    <scope>NUCLEOTIDE SEQUENCE</scope>
    <source>
        <strain evidence="12">QDHG01</strain>
    </source>
</reference>